<evidence type="ECO:0000313" key="2">
    <source>
        <dbReference type="Proteomes" id="UP000625711"/>
    </source>
</evidence>
<organism evidence="1 2">
    <name type="scientific">Rhynchophorus ferrugineus</name>
    <name type="common">Red palm weevil</name>
    <name type="synonym">Curculio ferrugineus</name>
    <dbReference type="NCBI Taxonomy" id="354439"/>
    <lineage>
        <taxon>Eukaryota</taxon>
        <taxon>Metazoa</taxon>
        <taxon>Ecdysozoa</taxon>
        <taxon>Arthropoda</taxon>
        <taxon>Hexapoda</taxon>
        <taxon>Insecta</taxon>
        <taxon>Pterygota</taxon>
        <taxon>Neoptera</taxon>
        <taxon>Endopterygota</taxon>
        <taxon>Coleoptera</taxon>
        <taxon>Polyphaga</taxon>
        <taxon>Cucujiformia</taxon>
        <taxon>Curculionidae</taxon>
        <taxon>Dryophthorinae</taxon>
        <taxon>Rhynchophorus</taxon>
    </lineage>
</organism>
<reference evidence="1" key="1">
    <citation type="submission" date="2020-08" db="EMBL/GenBank/DDBJ databases">
        <title>Genome sequencing and assembly of the red palm weevil Rhynchophorus ferrugineus.</title>
        <authorList>
            <person name="Dias G.B."/>
            <person name="Bergman C.M."/>
            <person name="Manee M."/>
        </authorList>
    </citation>
    <scope>NUCLEOTIDE SEQUENCE</scope>
    <source>
        <strain evidence="1">AA-2017</strain>
        <tissue evidence="1">Whole larva</tissue>
    </source>
</reference>
<gene>
    <name evidence="1" type="ORF">GWI33_017173</name>
</gene>
<dbReference type="EMBL" id="JAACXV010014182">
    <property type="protein sequence ID" value="KAF7269804.1"/>
    <property type="molecule type" value="Genomic_DNA"/>
</dbReference>
<accession>A0A834M9G6</accession>
<keyword evidence="2" id="KW-1185">Reference proteome</keyword>
<dbReference type="AlphaFoldDB" id="A0A834M9G6"/>
<sequence length="236" mass="27515">MFVVYVLFFYGRPANANNLLQECAKYYKPTNYLDLLPNLKLPYVGGLIMPDNPASKHQQKINPTGVVTTKVLTLKTKYVYQNPICIKPTKKKRYCTAAGSKNKNPEKLITKEYFFNPKEKMEESAEQFDLQVTFEGLESSEQESEENEEYRSLVTPKLSSHKIKEILIEDRLSHLETLLPEYKRRKIFETSTIYVTKTISNRRQMATLVVKNCIPVGYEICQSKKQKRRSKDMMDF</sequence>
<protein>
    <submittedName>
        <fullName evidence="1">Uncharacterized protein</fullName>
    </submittedName>
</protein>
<dbReference type="OrthoDB" id="6780049at2759"/>
<evidence type="ECO:0000313" key="1">
    <source>
        <dbReference type="EMBL" id="KAF7269804.1"/>
    </source>
</evidence>
<dbReference type="Proteomes" id="UP000625711">
    <property type="component" value="Unassembled WGS sequence"/>
</dbReference>
<comment type="caution">
    <text evidence="1">The sequence shown here is derived from an EMBL/GenBank/DDBJ whole genome shotgun (WGS) entry which is preliminary data.</text>
</comment>
<proteinExistence type="predicted"/>
<name>A0A834M9G6_RHYFE</name>